<sequence length="233" mass="26274">MSIFTTLLNCLFPFQCIFCTELSSEFICNGCFSKWHFISSNYCLKCGSTYSCLSAAKICFNCLSCAPFFDIARSMAFYNDLGVIILHKCKFYDQIYLIPYCAKMLAERGGDIFNDMDLIMPVPSRRSRIIKRRCNQVSLLAKEVARRVSIPFDGLNMIRVKKTALQRGLSVNERLNNVRGAFTVRFPEKISGKGILIIDDLMTTGATLNECSKSLVKAGAKSVNCLTLFRTVY</sequence>
<keyword evidence="5" id="KW-1185">Reference proteome</keyword>
<feature type="domain" description="Phosphoribosyltransferase" evidence="2">
    <location>
        <begin position="140"/>
        <end position="230"/>
    </location>
</feature>
<evidence type="ECO:0000256" key="1">
    <source>
        <dbReference type="ARBA" id="ARBA00008007"/>
    </source>
</evidence>
<dbReference type="Gene3D" id="3.40.50.2020">
    <property type="match status" value="1"/>
</dbReference>
<dbReference type="InterPro" id="IPR051910">
    <property type="entry name" value="ComF/GntX_DNA_util-trans"/>
</dbReference>
<dbReference type="Proteomes" id="UP001314181">
    <property type="component" value="Unassembled WGS sequence"/>
</dbReference>
<protein>
    <submittedName>
        <fullName evidence="4">Competence protein ComFC</fullName>
    </submittedName>
</protein>
<evidence type="ECO:0000259" key="2">
    <source>
        <dbReference type="Pfam" id="PF00156"/>
    </source>
</evidence>
<evidence type="ECO:0000259" key="3">
    <source>
        <dbReference type="Pfam" id="PF18912"/>
    </source>
</evidence>
<dbReference type="RefSeq" id="WP_338364617.1">
    <property type="nucleotide sequence ID" value="NZ_CAWVOK010000029.1"/>
</dbReference>
<dbReference type="InterPro" id="IPR000836">
    <property type="entry name" value="PRTase_dom"/>
</dbReference>
<gene>
    <name evidence="4" type="ORF">CAXC1_30025</name>
</gene>
<dbReference type="InterPro" id="IPR029057">
    <property type="entry name" value="PRTase-like"/>
</dbReference>
<organism evidence="4 5">
    <name type="scientific">Candidatus Xenohaliotis californiensis</name>
    <dbReference type="NCBI Taxonomy" id="84677"/>
    <lineage>
        <taxon>Bacteria</taxon>
        <taxon>Pseudomonadati</taxon>
        <taxon>Pseudomonadota</taxon>
        <taxon>Alphaproteobacteria</taxon>
        <taxon>Rickettsiales</taxon>
        <taxon>Anaplasmataceae</taxon>
        <taxon>Candidatus Xenohaliotis</taxon>
    </lineage>
</organism>
<dbReference type="PANTHER" id="PTHR47505:SF1">
    <property type="entry name" value="DNA UTILIZATION PROTEIN YHGH"/>
    <property type="match status" value="1"/>
</dbReference>
<reference evidence="4 5" key="1">
    <citation type="submission" date="2024-01" db="EMBL/GenBank/DDBJ databases">
        <authorList>
            <person name="Kunselman E."/>
        </authorList>
    </citation>
    <scope>NUCLEOTIDE SEQUENCE [LARGE SCALE GENOMIC DNA]</scope>
    <source>
        <strain evidence="4">2 abalone samples</strain>
    </source>
</reference>
<name>A0ABP0ETS6_9RICK</name>
<dbReference type="PANTHER" id="PTHR47505">
    <property type="entry name" value="DNA UTILIZATION PROTEIN YHGH"/>
    <property type="match status" value="1"/>
</dbReference>
<dbReference type="SUPFAM" id="SSF53271">
    <property type="entry name" value="PRTase-like"/>
    <property type="match status" value="1"/>
</dbReference>
<comment type="caution">
    <text evidence="4">The sequence shown here is derived from an EMBL/GenBank/DDBJ whole genome shotgun (WGS) entry which is preliminary data.</text>
</comment>
<dbReference type="CDD" id="cd06223">
    <property type="entry name" value="PRTases_typeI"/>
    <property type="match status" value="1"/>
</dbReference>
<dbReference type="Pfam" id="PF18912">
    <property type="entry name" value="DZR_2"/>
    <property type="match status" value="1"/>
</dbReference>
<accession>A0ABP0ETS6</accession>
<feature type="domain" description="Double zinc ribbon" evidence="3">
    <location>
        <begin position="7"/>
        <end position="63"/>
    </location>
</feature>
<comment type="similarity">
    <text evidence="1">Belongs to the ComF/GntX family.</text>
</comment>
<dbReference type="Pfam" id="PF00156">
    <property type="entry name" value="Pribosyltran"/>
    <property type="match status" value="1"/>
</dbReference>
<dbReference type="InterPro" id="IPR044005">
    <property type="entry name" value="DZR_2"/>
</dbReference>
<dbReference type="EMBL" id="CAWVOK010000029">
    <property type="protein sequence ID" value="CAK8163423.1"/>
    <property type="molecule type" value="Genomic_DNA"/>
</dbReference>
<evidence type="ECO:0000313" key="5">
    <source>
        <dbReference type="Proteomes" id="UP001314181"/>
    </source>
</evidence>
<evidence type="ECO:0000313" key="4">
    <source>
        <dbReference type="EMBL" id="CAK8163423.1"/>
    </source>
</evidence>
<proteinExistence type="inferred from homology"/>